<dbReference type="EMBL" id="BRYA01001106">
    <property type="protein sequence ID" value="GMI39056.1"/>
    <property type="molecule type" value="Genomic_DNA"/>
</dbReference>
<gene>
    <name evidence="2" type="ORF">TrCOL_g1115</name>
</gene>
<dbReference type="InterPro" id="IPR013783">
    <property type="entry name" value="Ig-like_fold"/>
</dbReference>
<organism evidence="2 3">
    <name type="scientific">Triparma columacea</name>
    <dbReference type="NCBI Taxonomy" id="722753"/>
    <lineage>
        <taxon>Eukaryota</taxon>
        <taxon>Sar</taxon>
        <taxon>Stramenopiles</taxon>
        <taxon>Ochrophyta</taxon>
        <taxon>Bolidophyceae</taxon>
        <taxon>Parmales</taxon>
        <taxon>Triparmaceae</taxon>
        <taxon>Triparma</taxon>
    </lineage>
</organism>
<name>A0A9W7GAF1_9STRA</name>
<dbReference type="Proteomes" id="UP001165065">
    <property type="component" value="Unassembled WGS sequence"/>
</dbReference>
<evidence type="ECO:0008006" key="4">
    <source>
        <dbReference type="Google" id="ProtNLM"/>
    </source>
</evidence>
<evidence type="ECO:0000313" key="3">
    <source>
        <dbReference type="Proteomes" id="UP001165065"/>
    </source>
</evidence>
<feature type="compositionally biased region" description="Basic and acidic residues" evidence="1">
    <location>
        <begin position="104"/>
        <end position="113"/>
    </location>
</feature>
<dbReference type="InterPro" id="IPR003961">
    <property type="entry name" value="FN3_dom"/>
</dbReference>
<dbReference type="AlphaFoldDB" id="A0A9W7GAF1"/>
<comment type="caution">
    <text evidence="2">The sequence shown here is derived from an EMBL/GenBank/DDBJ whole genome shotgun (WGS) entry which is preliminary data.</text>
</comment>
<accession>A0A9W7GAF1</accession>
<dbReference type="Gene3D" id="2.60.40.10">
    <property type="entry name" value="Immunoglobulins"/>
    <property type="match status" value="1"/>
</dbReference>
<dbReference type="CDD" id="cd00063">
    <property type="entry name" value="FN3"/>
    <property type="match status" value="1"/>
</dbReference>
<proteinExistence type="predicted"/>
<keyword evidence="3" id="KW-1185">Reference proteome</keyword>
<sequence>MARSTQFAEDLLFVARDQLVNKVYVTDLESGTMYCVRLRAVGLKNGMSEHSDVVTVVTEKEPENEWEVIGTRRLKEVHRGRGDASDVLSRPHIHPDVEFPEEQGNERKNLQHP</sequence>
<protein>
    <recommendedName>
        <fullName evidence="4">Fibronectin type-III domain-containing protein</fullName>
    </recommendedName>
</protein>
<feature type="region of interest" description="Disordered" evidence="1">
    <location>
        <begin position="77"/>
        <end position="113"/>
    </location>
</feature>
<evidence type="ECO:0000313" key="2">
    <source>
        <dbReference type="EMBL" id="GMI39056.1"/>
    </source>
</evidence>
<reference evidence="3" key="1">
    <citation type="journal article" date="2023" name="Commun. Biol.">
        <title>Genome analysis of Parmales, the sister group of diatoms, reveals the evolutionary specialization of diatoms from phago-mixotrophs to photoautotrophs.</title>
        <authorList>
            <person name="Ban H."/>
            <person name="Sato S."/>
            <person name="Yoshikawa S."/>
            <person name="Yamada K."/>
            <person name="Nakamura Y."/>
            <person name="Ichinomiya M."/>
            <person name="Sato N."/>
            <person name="Blanc-Mathieu R."/>
            <person name="Endo H."/>
            <person name="Kuwata A."/>
            <person name="Ogata H."/>
        </authorList>
    </citation>
    <scope>NUCLEOTIDE SEQUENCE [LARGE SCALE GENOMIC DNA]</scope>
</reference>
<dbReference type="SUPFAM" id="SSF49265">
    <property type="entry name" value="Fibronectin type III"/>
    <property type="match status" value="1"/>
</dbReference>
<dbReference type="InterPro" id="IPR036116">
    <property type="entry name" value="FN3_sf"/>
</dbReference>
<evidence type="ECO:0000256" key="1">
    <source>
        <dbReference type="SAM" id="MobiDB-lite"/>
    </source>
</evidence>